<sequence>MPAPPHVAGLLNYESPPKRLVPPRRRAQAIKAACEACRKRKIKCTGERPSCHPCEKQGHKCIYTTAPMQTHLQALRHQNDVFAREKSLYEDLYRLFMTLPSADAIEMLHRLRSGAGVESIVLHVGDGDAVSSF</sequence>
<comment type="caution">
    <text evidence="3">The sequence shown here is derived from an EMBL/GenBank/DDBJ whole genome shotgun (WGS) entry which is preliminary data.</text>
</comment>
<dbReference type="CDD" id="cd00067">
    <property type="entry name" value="GAL4"/>
    <property type="match status" value="1"/>
</dbReference>
<evidence type="ECO:0000313" key="3">
    <source>
        <dbReference type="EMBL" id="PNH26358.1"/>
    </source>
</evidence>
<dbReference type="InterPro" id="IPR036864">
    <property type="entry name" value="Zn2-C6_fun-type_DNA-bd_sf"/>
</dbReference>
<proteinExistence type="predicted"/>
<feature type="domain" description="Zn(2)-C6 fungal-type" evidence="2">
    <location>
        <begin position="33"/>
        <end position="63"/>
    </location>
</feature>
<dbReference type="InterPro" id="IPR001138">
    <property type="entry name" value="Zn2Cys6_DnaBD"/>
</dbReference>
<keyword evidence="1" id="KW-0539">Nucleus</keyword>
<name>A0AA45AH74_VERDA</name>
<dbReference type="GO" id="GO:0000981">
    <property type="term" value="F:DNA-binding transcription factor activity, RNA polymerase II-specific"/>
    <property type="evidence" value="ECO:0007669"/>
    <property type="project" value="InterPro"/>
</dbReference>
<dbReference type="AlphaFoldDB" id="A0AA45AH74"/>
<evidence type="ECO:0000313" key="4">
    <source>
        <dbReference type="Proteomes" id="UP000236305"/>
    </source>
</evidence>
<dbReference type="SMART" id="SM00066">
    <property type="entry name" value="GAL4"/>
    <property type="match status" value="1"/>
</dbReference>
<dbReference type="Gene3D" id="4.10.240.10">
    <property type="entry name" value="Zn(2)-C6 fungal-type DNA-binding domain"/>
    <property type="match status" value="1"/>
</dbReference>
<dbReference type="GO" id="GO:0008270">
    <property type="term" value="F:zinc ion binding"/>
    <property type="evidence" value="ECO:0007669"/>
    <property type="project" value="InterPro"/>
</dbReference>
<dbReference type="PRINTS" id="PR00755">
    <property type="entry name" value="AFLATOXINBRP"/>
</dbReference>
<dbReference type="Proteomes" id="UP000236305">
    <property type="component" value="Unassembled WGS sequence"/>
</dbReference>
<dbReference type="PROSITE" id="PS00463">
    <property type="entry name" value="ZN2_CY6_FUNGAL_1"/>
    <property type="match status" value="1"/>
</dbReference>
<dbReference type="InterPro" id="IPR053187">
    <property type="entry name" value="Notoamide_regulator"/>
</dbReference>
<dbReference type="PANTHER" id="PTHR47256:SF1">
    <property type="entry name" value="ZN(II)2CYS6 TRANSCRIPTION FACTOR (EUROFUNG)"/>
    <property type="match status" value="1"/>
</dbReference>
<dbReference type="PROSITE" id="PS50048">
    <property type="entry name" value="ZN2_CY6_FUNGAL_2"/>
    <property type="match status" value="1"/>
</dbReference>
<evidence type="ECO:0000256" key="1">
    <source>
        <dbReference type="ARBA" id="ARBA00023242"/>
    </source>
</evidence>
<dbReference type="EMBL" id="MPSH01000069">
    <property type="protein sequence ID" value="PNH26358.1"/>
    <property type="molecule type" value="Genomic_DNA"/>
</dbReference>
<organism evidence="3 4">
    <name type="scientific">Verticillium dahliae</name>
    <name type="common">Verticillium wilt</name>
    <dbReference type="NCBI Taxonomy" id="27337"/>
    <lineage>
        <taxon>Eukaryota</taxon>
        <taxon>Fungi</taxon>
        <taxon>Dikarya</taxon>
        <taxon>Ascomycota</taxon>
        <taxon>Pezizomycotina</taxon>
        <taxon>Sordariomycetes</taxon>
        <taxon>Hypocreomycetidae</taxon>
        <taxon>Glomerellales</taxon>
        <taxon>Plectosphaerellaceae</taxon>
        <taxon>Verticillium</taxon>
    </lineage>
</organism>
<gene>
    <name evidence="3" type="ORF">BJF96_g10324</name>
</gene>
<accession>A0AA45AH74</accession>
<dbReference type="PANTHER" id="PTHR47256">
    <property type="entry name" value="ZN(II)2CYS6 TRANSCRIPTION FACTOR (EUROFUNG)-RELATED"/>
    <property type="match status" value="1"/>
</dbReference>
<dbReference type="SUPFAM" id="SSF57701">
    <property type="entry name" value="Zn2/Cys6 DNA-binding domain"/>
    <property type="match status" value="1"/>
</dbReference>
<dbReference type="Pfam" id="PF00172">
    <property type="entry name" value="Zn_clus"/>
    <property type="match status" value="1"/>
</dbReference>
<reference evidence="3 4" key="1">
    <citation type="submission" date="2017-12" db="EMBL/GenBank/DDBJ databases">
        <title>Comparative genomics yields insights into virulence evolution of Verticillium dahliae.</title>
        <authorList>
            <person name="Fan R."/>
            <person name="Armitage A.D."/>
            <person name="Cascant-Lopez E."/>
            <person name="Sobczyk M."/>
            <person name="Cockerton H.M."/>
            <person name="Harrison R.J."/>
        </authorList>
    </citation>
    <scope>NUCLEOTIDE SEQUENCE [LARGE SCALE GENOMIC DNA]</scope>
    <source>
        <strain evidence="3 4">12008</strain>
    </source>
</reference>
<protein>
    <recommendedName>
        <fullName evidence="2">Zn(2)-C6 fungal-type domain-containing protein</fullName>
    </recommendedName>
</protein>
<evidence type="ECO:0000259" key="2">
    <source>
        <dbReference type="PROSITE" id="PS50048"/>
    </source>
</evidence>